<dbReference type="KEGG" id="adl:AURDEDRAFT_174575"/>
<dbReference type="EMBL" id="JH687863">
    <property type="protein sequence ID" value="EJD36381.1"/>
    <property type="molecule type" value="Genomic_DNA"/>
</dbReference>
<organism evidence="1 2">
    <name type="scientific">Auricularia subglabra (strain TFB-10046 / SS5)</name>
    <name type="common">White-rot fungus</name>
    <name type="synonym">Auricularia delicata (strain TFB10046)</name>
    <dbReference type="NCBI Taxonomy" id="717982"/>
    <lineage>
        <taxon>Eukaryota</taxon>
        <taxon>Fungi</taxon>
        <taxon>Dikarya</taxon>
        <taxon>Basidiomycota</taxon>
        <taxon>Agaricomycotina</taxon>
        <taxon>Agaricomycetes</taxon>
        <taxon>Auriculariales</taxon>
        <taxon>Auriculariaceae</taxon>
        <taxon>Auricularia</taxon>
    </lineage>
</organism>
<evidence type="ECO:0000313" key="1">
    <source>
        <dbReference type="EMBL" id="EJD36381.1"/>
    </source>
</evidence>
<accession>J0D9C0</accession>
<evidence type="ECO:0000313" key="2">
    <source>
        <dbReference type="Proteomes" id="UP000006514"/>
    </source>
</evidence>
<protein>
    <submittedName>
        <fullName evidence="1">Uncharacterized protein</fullName>
    </submittedName>
</protein>
<name>J0D9C0_AURST</name>
<dbReference type="AlphaFoldDB" id="J0D9C0"/>
<reference evidence="2" key="1">
    <citation type="journal article" date="2012" name="Science">
        <title>The Paleozoic origin of enzymatic lignin decomposition reconstructed from 31 fungal genomes.</title>
        <authorList>
            <person name="Floudas D."/>
            <person name="Binder M."/>
            <person name="Riley R."/>
            <person name="Barry K."/>
            <person name="Blanchette R.A."/>
            <person name="Henrissat B."/>
            <person name="Martinez A.T."/>
            <person name="Otillar R."/>
            <person name="Spatafora J.W."/>
            <person name="Yadav J.S."/>
            <person name="Aerts A."/>
            <person name="Benoit I."/>
            <person name="Boyd A."/>
            <person name="Carlson A."/>
            <person name="Copeland A."/>
            <person name="Coutinho P.M."/>
            <person name="de Vries R.P."/>
            <person name="Ferreira P."/>
            <person name="Findley K."/>
            <person name="Foster B."/>
            <person name="Gaskell J."/>
            <person name="Glotzer D."/>
            <person name="Gorecki P."/>
            <person name="Heitman J."/>
            <person name="Hesse C."/>
            <person name="Hori C."/>
            <person name="Igarashi K."/>
            <person name="Jurgens J.A."/>
            <person name="Kallen N."/>
            <person name="Kersten P."/>
            <person name="Kohler A."/>
            <person name="Kuees U."/>
            <person name="Kumar T.K.A."/>
            <person name="Kuo A."/>
            <person name="LaButti K."/>
            <person name="Larrondo L.F."/>
            <person name="Lindquist E."/>
            <person name="Ling A."/>
            <person name="Lombard V."/>
            <person name="Lucas S."/>
            <person name="Lundell T."/>
            <person name="Martin R."/>
            <person name="McLaughlin D.J."/>
            <person name="Morgenstern I."/>
            <person name="Morin E."/>
            <person name="Murat C."/>
            <person name="Nagy L.G."/>
            <person name="Nolan M."/>
            <person name="Ohm R.A."/>
            <person name="Patyshakuliyeva A."/>
            <person name="Rokas A."/>
            <person name="Ruiz-Duenas F.J."/>
            <person name="Sabat G."/>
            <person name="Salamov A."/>
            <person name="Samejima M."/>
            <person name="Schmutz J."/>
            <person name="Slot J.C."/>
            <person name="St John F."/>
            <person name="Stenlid J."/>
            <person name="Sun H."/>
            <person name="Sun S."/>
            <person name="Syed K."/>
            <person name="Tsang A."/>
            <person name="Wiebenga A."/>
            <person name="Young D."/>
            <person name="Pisabarro A."/>
            <person name="Eastwood D.C."/>
            <person name="Martin F."/>
            <person name="Cullen D."/>
            <person name="Grigoriev I.V."/>
            <person name="Hibbett D.S."/>
        </authorList>
    </citation>
    <scope>NUCLEOTIDE SEQUENCE [LARGE SCALE GENOMIC DNA]</scope>
    <source>
        <strain evidence="2">TFB10046</strain>
    </source>
</reference>
<sequence length="76" mass="8316">MNAESVKTALGEHGSIVCEMGRQMVILRLCVNDETVARIKMPTANTPELISRMMADAADDPVPCFCILPLGVLRRD</sequence>
<dbReference type="Proteomes" id="UP000006514">
    <property type="component" value="Unassembled WGS sequence"/>
</dbReference>
<proteinExistence type="predicted"/>
<dbReference type="InParanoid" id="J0D9C0"/>
<keyword evidence="2" id="KW-1185">Reference proteome</keyword>
<gene>
    <name evidence="1" type="ORF">AURDEDRAFT_174575</name>
</gene>